<dbReference type="SUPFAM" id="SSF51735">
    <property type="entry name" value="NAD(P)-binding Rossmann-fold domains"/>
    <property type="match status" value="1"/>
</dbReference>
<dbReference type="PANTHER" id="PTHR43205">
    <property type="entry name" value="PROSTAGLANDIN REDUCTASE"/>
    <property type="match status" value="1"/>
</dbReference>
<dbReference type="AlphaFoldDB" id="A0A8H3BP15"/>
<feature type="domain" description="Enoyl reductase (ER)" evidence="2">
    <location>
        <begin position="69"/>
        <end position="382"/>
    </location>
</feature>
<keyword evidence="1" id="KW-0560">Oxidoreductase</keyword>
<dbReference type="InterPro" id="IPR036291">
    <property type="entry name" value="NAD(P)-bd_dom_sf"/>
</dbReference>
<dbReference type="GO" id="GO:0016628">
    <property type="term" value="F:oxidoreductase activity, acting on the CH-CH group of donors, NAD or NADP as acceptor"/>
    <property type="evidence" value="ECO:0007669"/>
    <property type="project" value="InterPro"/>
</dbReference>
<dbReference type="SMART" id="SM00829">
    <property type="entry name" value="PKS_ER"/>
    <property type="match status" value="1"/>
</dbReference>
<organism evidence="3 4">
    <name type="scientific">Rhizoctonia solani</name>
    <dbReference type="NCBI Taxonomy" id="456999"/>
    <lineage>
        <taxon>Eukaryota</taxon>
        <taxon>Fungi</taxon>
        <taxon>Dikarya</taxon>
        <taxon>Basidiomycota</taxon>
        <taxon>Agaricomycotina</taxon>
        <taxon>Agaricomycetes</taxon>
        <taxon>Cantharellales</taxon>
        <taxon>Ceratobasidiaceae</taxon>
        <taxon>Rhizoctonia</taxon>
    </lineage>
</organism>
<reference evidence="3" key="1">
    <citation type="submission" date="2021-01" db="EMBL/GenBank/DDBJ databases">
        <authorList>
            <person name="Kaushik A."/>
        </authorList>
    </citation>
    <scope>NUCLEOTIDE SEQUENCE</scope>
    <source>
        <strain evidence="3">AG4-R118</strain>
    </source>
</reference>
<dbReference type="InterPro" id="IPR011032">
    <property type="entry name" value="GroES-like_sf"/>
</dbReference>
<dbReference type="SUPFAM" id="SSF50129">
    <property type="entry name" value="GroES-like"/>
    <property type="match status" value="1"/>
</dbReference>
<dbReference type="InterPro" id="IPR045010">
    <property type="entry name" value="MDR_fam"/>
</dbReference>
<evidence type="ECO:0000259" key="2">
    <source>
        <dbReference type="SMART" id="SM00829"/>
    </source>
</evidence>
<dbReference type="InterPro" id="IPR041694">
    <property type="entry name" value="ADH_N_2"/>
</dbReference>
<evidence type="ECO:0000256" key="1">
    <source>
        <dbReference type="ARBA" id="ARBA00023002"/>
    </source>
</evidence>
<dbReference type="Pfam" id="PF00107">
    <property type="entry name" value="ADH_zinc_N"/>
    <property type="match status" value="1"/>
</dbReference>
<sequence>MPSDNCLLSRPGYISRVTDPNRRRQPSSIQYCSWVGIKPNQECRTSPDSPIMPAPSKSARVFLSERPKGHISDKTFKSETAALPTPNADQVVVRVDYVSLDPAMRGWLNDTRSYVPPVQIGETMRAGAIGTVVHGNGELKEGDIVQGTLGWAEYIVVPAKDLRKLSPPEGSTAIDYLGPLGMTGMTAYFGLLDVGKIKAGDTLVVSGAAGATGSLVCQIGKLKGAKVIALASASKCSYLVNELGVDAALDYKSPTFAKDFRETVGYLDVFFDNVGGEILDLALTRLKKNARIVLCGAISAYNSAGQPEGIKNYLTLISQRARIEGFIVFDYKDRYAEGEAEMAKWIKEGKLKRRYQIEEGLEQCPQHLGLLFNGGNTGKLLVKISKDAAKY</sequence>
<gene>
    <name evidence="3" type="ORF">RDB_LOCUS89479</name>
</gene>
<proteinExistence type="predicted"/>
<name>A0A8H3BP15_9AGAM</name>
<dbReference type="CDD" id="cd05288">
    <property type="entry name" value="PGDH"/>
    <property type="match status" value="1"/>
</dbReference>
<evidence type="ECO:0000313" key="4">
    <source>
        <dbReference type="Proteomes" id="UP000663888"/>
    </source>
</evidence>
<dbReference type="InterPro" id="IPR020843">
    <property type="entry name" value="ER"/>
</dbReference>
<evidence type="ECO:0000313" key="3">
    <source>
        <dbReference type="EMBL" id="CAE6461269.1"/>
    </source>
</evidence>
<protein>
    <recommendedName>
        <fullName evidence="2">Enoyl reductase (ER) domain-containing protein</fullName>
    </recommendedName>
</protein>
<dbReference type="InterPro" id="IPR013149">
    <property type="entry name" value="ADH-like_C"/>
</dbReference>
<dbReference type="Pfam" id="PF16884">
    <property type="entry name" value="ADH_N_2"/>
    <property type="match status" value="1"/>
</dbReference>
<dbReference type="EMBL" id="CAJMWX010001052">
    <property type="protein sequence ID" value="CAE6461269.1"/>
    <property type="molecule type" value="Genomic_DNA"/>
</dbReference>
<dbReference type="PANTHER" id="PTHR43205:SF42">
    <property type="entry name" value="ALCOHOL DEHYDROGENASE, ZINC-CONTAINING (AFU_ORTHOLOGUE AFUA_7G04530)"/>
    <property type="match status" value="1"/>
</dbReference>
<dbReference type="FunFam" id="3.40.50.720:FF:000121">
    <property type="entry name" value="Prostaglandin reductase 2"/>
    <property type="match status" value="1"/>
</dbReference>
<dbReference type="Proteomes" id="UP000663888">
    <property type="component" value="Unassembled WGS sequence"/>
</dbReference>
<accession>A0A8H3BP15</accession>
<comment type="caution">
    <text evidence="3">The sequence shown here is derived from an EMBL/GenBank/DDBJ whole genome shotgun (WGS) entry which is preliminary data.</text>
</comment>
<dbReference type="Gene3D" id="3.40.50.720">
    <property type="entry name" value="NAD(P)-binding Rossmann-like Domain"/>
    <property type="match status" value="1"/>
</dbReference>
<dbReference type="Gene3D" id="3.90.180.10">
    <property type="entry name" value="Medium-chain alcohol dehydrogenases, catalytic domain"/>
    <property type="match status" value="1"/>
</dbReference>